<dbReference type="EMBL" id="QGTD01000013">
    <property type="protein sequence ID" value="PWU67668.1"/>
    <property type="molecule type" value="Genomic_DNA"/>
</dbReference>
<comment type="caution">
    <text evidence="2">The sequence shown here is derived from an EMBL/GenBank/DDBJ whole genome shotgun (WGS) entry which is preliminary data.</text>
</comment>
<evidence type="ECO:0000313" key="2">
    <source>
        <dbReference type="EMBL" id="PWU67668.1"/>
    </source>
</evidence>
<dbReference type="Proteomes" id="UP000245624">
    <property type="component" value="Unassembled WGS sequence"/>
</dbReference>
<keyword evidence="1" id="KW-1133">Transmembrane helix</keyword>
<protein>
    <submittedName>
        <fullName evidence="2">Uncharacterized protein</fullName>
    </submittedName>
</protein>
<name>A0A317KYR4_9BACI</name>
<keyword evidence="1" id="KW-0472">Membrane</keyword>
<dbReference type="AlphaFoldDB" id="A0A317KYR4"/>
<accession>A0A317KYR4</accession>
<keyword evidence="3" id="KW-1185">Reference proteome</keyword>
<reference evidence="2 3" key="1">
    <citation type="submission" date="2018-05" db="EMBL/GenBank/DDBJ databases">
        <title>Genomic analysis of Gracilibacillus dipsosauri DD1 reveals novel features of a salt-tolerant amylase.</title>
        <authorList>
            <person name="Deutch C.E."/>
            <person name="Yang S."/>
        </authorList>
    </citation>
    <scope>NUCLEOTIDE SEQUENCE [LARGE SCALE GENOMIC DNA]</scope>
    <source>
        <strain evidence="2 3">DD1</strain>
    </source>
</reference>
<sequence>MKNKKEFLQTVECYLVMLLLFLVFFGSIYIAGEISGSNEILSELPDFSWDMINTWDEIKNKSN</sequence>
<proteinExistence type="predicted"/>
<evidence type="ECO:0000313" key="3">
    <source>
        <dbReference type="Proteomes" id="UP000245624"/>
    </source>
</evidence>
<feature type="transmembrane region" description="Helical" evidence="1">
    <location>
        <begin position="12"/>
        <end position="32"/>
    </location>
</feature>
<gene>
    <name evidence="2" type="ORF">DLJ74_14525</name>
</gene>
<organism evidence="2 3">
    <name type="scientific">Gracilibacillus dipsosauri</name>
    <dbReference type="NCBI Taxonomy" id="178340"/>
    <lineage>
        <taxon>Bacteria</taxon>
        <taxon>Bacillati</taxon>
        <taxon>Bacillota</taxon>
        <taxon>Bacilli</taxon>
        <taxon>Bacillales</taxon>
        <taxon>Bacillaceae</taxon>
        <taxon>Gracilibacillus</taxon>
    </lineage>
</organism>
<evidence type="ECO:0000256" key="1">
    <source>
        <dbReference type="SAM" id="Phobius"/>
    </source>
</evidence>
<keyword evidence="1" id="KW-0812">Transmembrane</keyword>
<dbReference type="RefSeq" id="WP_109985010.1">
    <property type="nucleotide sequence ID" value="NZ_QGTD01000013.1"/>
</dbReference>
<dbReference type="OrthoDB" id="2898435at2"/>